<evidence type="ECO:0000313" key="3">
    <source>
        <dbReference type="Proteomes" id="UP000596049"/>
    </source>
</evidence>
<organism evidence="2 3">
    <name type="scientific">Lysinibacillus agricola</name>
    <dbReference type="NCBI Taxonomy" id="2590012"/>
    <lineage>
        <taxon>Bacteria</taxon>
        <taxon>Bacillati</taxon>
        <taxon>Bacillota</taxon>
        <taxon>Bacilli</taxon>
        <taxon>Bacillales</taxon>
        <taxon>Bacillaceae</taxon>
        <taxon>Lysinibacillus</taxon>
    </lineage>
</organism>
<dbReference type="PANTHER" id="PTHR43792:SF1">
    <property type="entry name" value="N-ACETYLTRANSFERASE DOMAIN-CONTAINING PROTEIN"/>
    <property type="match status" value="1"/>
</dbReference>
<dbReference type="InterPro" id="IPR000182">
    <property type="entry name" value="GNAT_dom"/>
</dbReference>
<dbReference type="Gene3D" id="3.40.630.30">
    <property type="match status" value="1"/>
</dbReference>
<feature type="domain" description="N-acetyltransferase" evidence="1">
    <location>
        <begin position="9"/>
        <end position="169"/>
    </location>
</feature>
<reference evidence="2 3" key="1">
    <citation type="submission" date="2020-01" db="EMBL/GenBank/DDBJ databases">
        <authorList>
            <person name="Liu G."/>
            <person name="Liu B."/>
        </authorList>
    </citation>
    <scope>NUCLEOTIDE SEQUENCE [LARGE SCALE GENOMIC DNA]</scope>
    <source>
        <strain evidence="2 3">FJAT-51161</strain>
    </source>
</reference>
<dbReference type="Proteomes" id="UP000596049">
    <property type="component" value="Chromosome"/>
</dbReference>
<name>A0ABX7B0M8_9BACI</name>
<dbReference type="EMBL" id="CP067341">
    <property type="protein sequence ID" value="QQP14628.1"/>
    <property type="molecule type" value="Genomic_DNA"/>
</dbReference>
<evidence type="ECO:0000259" key="1">
    <source>
        <dbReference type="PROSITE" id="PS51186"/>
    </source>
</evidence>
<dbReference type="SUPFAM" id="SSF55729">
    <property type="entry name" value="Acyl-CoA N-acyltransferases (Nat)"/>
    <property type="match status" value="1"/>
</dbReference>
<dbReference type="PANTHER" id="PTHR43792">
    <property type="entry name" value="GNAT FAMILY, PUTATIVE (AFU_ORTHOLOGUE AFUA_3G00765)-RELATED-RELATED"/>
    <property type="match status" value="1"/>
</dbReference>
<keyword evidence="3" id="KW-1185">Reference proteome</keyword>
<proteinExistence type="predicted"/>
<accession>A0ABX7B0M8</accession>
<dbReference type="InterPro" id="IPR051531">
    <property type="entry name" value="N-acetyltransferase"/>
</dbReference>
<dbReference type="InterPro" id="IPR016181">
    <property type="entry name" value="Acyl_CoA_acyltransferase"/>
</dbReference>
<gene>
    <name evidence="2" type="ORF">FJQ98_11845</name>
</gene>
<evidence type="ECO:0000313" key="2">
    <source>
        <dbReference type="EMBL" id="QQP14628.1"/>
    </source>
</evidence>
<protein>
    <submittedName>
        <fullName evidence="2">GNAT family N-acetyltransferase</fullName>
    </submittedName>
</protein>
<sequence length="222" mass="25487">MKILETDRLVLRLQTTDDVAFILELLNDPSWLKFIGDFSVKTLDDARTYILNGPVRMYEQLGFCLYLVERKEGRAPIGICGLVKRDSLEDVDIGFAFRPKYWSKGYAYEAASAVMSYGKDTLGLTRIVAITTQENQASTNLLEKLGFRFERLIQMTNDSEELKLLVFDETENHIKKQWESSETKEILDRLSASFFDAFTNENGYKLNVHALSELFIPEAMII</sequence>
<dbReference type="Pfam" id="PF13302">
    <property type="entry name" value="Acetyltransf_3"/>
    <property type="match status" value="1"/>
</dbReference>
<dbReference type="PROSITE" id="PS51186">
    <property type="entry name" value="GNAT"/>
    <property type="match status" value="1"/>
</dbReference>